<keyword evidence="8 14" id="KW-0227">DNA damage</keyword>
<dbReference type="PROSITE" id="PS00764">
    <property type="entry name" value="ENDONUCLEASE_III_1"/>
    <property type="match status" value="1"/>
</dbReference>
<evidence type="ECO:0000256" key="6">
    <source>
        <dbReference type="ARBA" id="ARBA00022485"/>
    </source>
</evidence>
<dbReference type="GO" id="GO:0032357">
    <property type="term" value="F:oxidized purine DNA binding"/>
    <property type="evidence" value="ECO:0007669"/>
    <property type="project" value="TreeGrafter"/>
</dbReference>
<name>G2KRG6_MICAA</name>
<evidence type="ECO:0000256" key="13">
    <source>
        <dbReference type="ARBA" id="ARBA00023295"/>
    </source>
</evidence>
<keyword evidence="6" id="KW-0004">4Fe-4S</keyword>
<keyword evidence="17" id="KW-1185">Reference proteome</keyword>
<dbReference type="InterPro" id="IPR003651">
    <property type="entry name" value="Endonuclease3_FeS-loop_motif"/>
</dbReference>
<dbReference type="InterPro" id="IPR004036">
    <property type="entry name" value="Endonuclease-III-like_CS2"/>
</dbReference>
<dbReference type="SUPFAM" id="SSF55811">
    <property type="entry name" value="Nudix"/>
    <property type="match status" value="1"/>
</dbReference>
<dbReference type="EC" id="3.2.2.31" evidence="4 14"/>
<dbReference type="InterPro" id="IPR044298">
    <property type="entry name" value="MIG/MutY"/>
</dbReference>
<keyword evidence="10 14" id="KW-0408">Iron</keyword>
<keyword evidence="7" id="KW-0479">Metal-binding</keyword>
<dbReference type="Pfam" id="PF00730">
    <property type="entry name" value="HhH-GPD"/>
    <property type="match status" value="1"/>
</dbReference>
<dbReference type="InterPro" id="IPR023170">
    <property type="entry name" value="HhH_base_excis_C"/>
</dbReference>
<dbReference type="NCBIfam" id="TIGR01084">
    <property type="entry name" value="mutY"/>
    <property type="match status" value="1"/>
</dbReference>
<dbReference type="FunFam" id="1.10.340.30:FF:000002">
    <property type="entry name" value="Adenine DNA glycosylase"/>
    <property type="match status" value="1"/>
</dbReference>
<evidence type="ECO:0000256" key="4">
    <source>
        <dbReference type="ARBA" id="ARBA00012045"/>
    </source>
</evidence>
<evidence type="ECO:0000259" key="15">
    <source>
        <dbReference type="SMART" id="SM00478"/>
    </source>
</evidence>
<evidence type="ECO:0000256" key="7">
    <source>
        <dbReference type="ARBA" id="ARBA00022723"/>
    </source>
</evidence>
<dbReference type="CDD" id="cd00056">
    <property type="entry name" value="ENDO3c"/>
    <property type="match status" value="1"/>
</dbReference>
<evidence type="ECO:0000256" key="12">
    <source>
        <dbReference type="ARBA" id="ARBA00023204"/>
    </source>
</evidence>
<dbReference type="GO" id="GO:0006298">
    <property type="term" value="P:mismatch repair"/>
    <property type="evidence" value="ECO:0007669"/>
    <property type="project" value="TreeGrafter"/>
</dbReference>
<dbReference type="InterPro" id="IPR015797">
    <property type="entry name" value="NUDIX_hydrolase-like_dom_sf"/>
</dbReference>
<comment type="catalytic activity">
    <reaction evidence="1 14">
        <text>Hydrolyzes free adenine bases from 7,8-dihydro-8-oxoguanine:adenine mismatched double-stranded DNA, leaving an apurinic site.</text>
        <dbReference type="EC" id="3.2.2.31"/>
    </reaction>
</comment>
<organism evidence="16 17">
    <name type="scientific">Micavibrio aeruginosavorus (strain ARL-13)</name>
    <dbReference type="NCBI Taxonomy" id="856793"/>
    <lineage>
        <taxon>Bacteria</taxon>
        <taxon>Pseudomonadati</taxon>
        <taxon>Bdellovibrionota</taxon>
        <taxon>Bdellovibrionia</taxon>
        <taxon>Bdellovibrionales</taxon>
        <taxon>Pseudobdellovibrionaceae</taxon>
        <taxon>Micavibrio</taxon>
    </lineage>
</organism>
<dbReference type="GO" id="GO:0034039">
    <property type="term" value="F:8-oxo-7,8-dihydroguanine DNA N-glycosylase activity"/>
    <property type="evidence" value="ECO:0007669"/>
    <property type="project" value="TreeGrafter"/>
</dbReference>
<dbReference type="Pfam" id="PF14815">
    <property type="entry name" value="NUDIX_4"/>
    <property type="match status" value="1"/>
</dbReference>
<dbReference type="GO" id="GO:0000701">
    <property type="term" value="F:purine-specific mismatch base pair DNA N-glycosylase activity"/>
    <property type="evidence" value="ECO:0007669"/>
    <property type="project" value="UniProtKB-EC"/>
</dbReference>
<evidence type="ECO:0000256" key="8">
    <source>
        <dbReference type="ARBA" id="ARBA00022763"/>
    </source>
</evidence>
<dbReference type="InterPro" id="IPR029119">
    <property type="entry name" value="MutY_C"/>
</dbReference>
<dbReference type="Pfam" id="PF10576">
    <property type="entry name" value="EndIII_4Fe-2S"/>
    <property type="match status" value="1"/>
</dbReference>
<keyword evidence="11" id="KW-0411">Iron-sulfur</keyword>
<dbReference type="SMART" id="SM00478">
    <property type="entry name" value="ENDO3c"/>
    <property type="match status" value="1"/>
</dbReference>
<evidence type="ECO:0000256" key="9">
    <source>
        <dbReference type="ARBA" id="ARBA00022801"/>
    </source>
</evidence>
<keyword evidence="9 16" id="KW-0378">Hydrolase</keyword>
<dbReference type="GO" id="GO:0051539">
    <property type="term" value="F:4 iron, 4 sulfur cluster binding"/>
    <property type="evidence" value="ECO:0007669"/>
    <property type="project" value="UniProtKB-UniRule"/>
</dbReference>
<dbReference type="eggNOG" id="COG1194">
    <property type="taxonomic scope" value="Bacteria"/>
</dbReference>
<dbReference type="InterPro" id="IPR004035">
    <property type="entry name" value="Endouclease-III_FeS-bd_BS"/>
</dbReference>
<keyword evidence="12" id="KW-0234">DNA repair</keyword>
<dbReference type="GO" id="GO:0006284">
    <property type="term" value="P:base-excision repair"/>
    <property type="evidence" value="ECO:0007669"/>
    <property type="project" value="UniProtKB-UniRule"/>
</dbReference>
<dbReference type="Gene3D" id="1.10.1670.10">
    <property type="entry name" value="Helix-hairpin-Helix base-excision DNA repair enzymes (C-terminal)"/>
    <property type="match status" value="1"/>
</dbReference>
<protein>
    <recommendedName>
        <fullName evidence="5 14">Adenine DNA glycosylase</fullName>
        <ecNumber evidence="4 14">3.2.2.31</ecNumber>
    </recommendedName>
</protein>
<evidence type="ECO:0000256" key="1">
    <source>
        <dbReference type="ARBA" id="ARBA00000843"/>
    </source>
</evidence>
<dbReference type="OrthoDB" id="9802365at2"/>
<keyword evidence="13 14" id="KW-0326">Glycosidase</keyword>
<evidence type="ECO:0000313" key="17">
    <source>
        <dbReference type="Proteomes" id="UP000009286"/>
    </source>
</evidence>
<evidence type="ECO:0000256" key="11">
    <source>
        <dbReference type="ARBA" id="ARBA00023014"/>
    </source>
</evidence>
<proteinExistence type="inferred from homology"/>
<evidence type="ECO:0000256" key="2">
    <source>
        <dbReference type="ARBA" id="ARBA00002933"/>
    </source>
</evidence>
<dbReference type="STRING" id="856793.MICA_1205"/>
<dbReference type="PANTHER" id="PTHR42944:SF1">
    <property type="entry name" value="ADENINE DNA GLYCOSYLASE"/>
    <property type="match status" value="1"/>
</dbReference>
<dbReference type="KEGG" id="mai:MICA_1205"/>
<dbReference type="GO" id="GO:0035485">
    <property type="term" value="F:adenine/guanine mispair binding"/>
    <property type="evidence" value="ECO:0007669"/>
    <property type="project" value="TreeGrafter"/>
</dbReference>
<comment type="cofactor">
    <cofactor evidence="14">
        <name>[4Fe-4S] cluster</name>
        <dbReference type="ChEBI" id="CHEBI:49883"/>
    </cofactor>
    <text evidence="14">Binds 1 [4Fe-4S] cluster.</text>
</comment>
<feature type="domain" description="HhH-GPD" evidence="15">
    <location>
        <begin position="63"/>
        <end position="214"/>
    </location>
</feature>
<dbReference type="InterPro" id="IPR000445">
    <property type="entry name" value="HhH_motif"/>
</dbReference>
<dbReference type="Gene3D" id="3.90.79.10">
    <property type="entry name" value="Nucleoside Triphosphate Pyrophosphohydrolase"/>
    <property type="match status" value="1"/>
</dbReference>
<dbReference type="InterPro" id="IPR003265">
    <property type="entry name" value="HhH-GPD_domain"/>
</dbReference>
<dbReference type="InterPro" id="IPR005760">
    <property type="entry name" value="A/G_AdeGlyc_MutY"/>
</dbReference>
<reference evidence="16 17" key="1">
    <citation type="journal article" date="2011" name="BMC Genomics">
        <title>Genomic insights into an obligate epibiotic bacterial predator: Micavibrio aeruginosavorus ARL-13.</title>
        <authorList>
            <person name="Wang Z."/>
            <person name="Kadouri D."/>
            <person name="Wu M."/>
        </authorList>
    </citation>
    <scope>NUCLEOTIDE SEQUENCE [LARGE SCALE GENOMIC DNA]</scope>
    <source>
        <strain evidence="16 17">ARL-13</strain>
    </source>
</reference>
<accession>G2KRG6</accession>
<sequence>MPTTMPIPRPSHKKKEGAQTDLFRAQMLAWYDTHARVLPWRVSPSAGPCFTANPYHVWLSEVMLQQTTVQAVIPYFGKFVDKWPSVHDLAMASSEEVMTAWAGLGYYARARNLHKCAQVVSRENKGKFPNTLEELKKLPGVGDYTAAAIAAIAFDLPATVIDGNVDRVISRYFAVTDPLPGSKPEIRALAAGLAEGRTDRPGDFAQSMMDLGATVCIPKNPRCDLCPVRDGCAGRAQGIAAELPAKAPKKARPQRWGLIYWITNPAGDAVLLERRPDTGMLGGMVGLPTTEWADRPVIKGRKKPDIMDYVTDRYPGLERVRDNPGAIRHTFTHFDLDLIGVVGKAKKGFVAEPGQFWHPLAELSEIGFPTVFKKFVNLCILK</sequence>
<dbReference type="RefSeq" id="WP_014102751.1">
    <property type="nucleotide sequence ID" value="NC_016026.1"/>
</dbReference>
<dbReference type="InterPro" id="IPR011257">
    <property type="entry name" value="DNA_glycosylase"/>
</dbReference>
<dbReference type="PROSITE" id="PS01155">
    <property type="entry name" value="ENDONUCLEASE_III_2"/>
    <property type="match status" value="1"/>
</dbReference>
<dbReference type="SMART" id="SM00525">
    <property type="entry name" value="FES"/>
    <property type="match status" value="1"/>
</dbReference>
<dbReference type="Pfam" id="PF00633">
    <property type="entry name" value="HHH"/>
    <property type="match status" value="1"/>
</dbReference>
<evidence type="ECO:0000256" key="10">
    <source>
        <dbReference type="ARBA" id="ARBA00023004"/>
    </source>
</evidence>
<dbReference type="EMBL" id="CP002382">
    <property type="protein sequence ID" value="AEP09528.1"/>
    <property type="molecule type" value="Genomic_DNA"/>
</dbReference>
<evidence type="ECO:0000256" key="5">
    <source>
        <dbReference type="ARBA" id="ARBA00022023"/>
    </source>
</evidence>
<dbReference type="GO" id="GO:0046872">
    <property type="term" value="F:metal ion binding"/>
    <property type="evidence" value="ECO:0007669"/>
    <property type="project" value="UniProtKB-UniRule"/>
</dbReference>
<evidence type="ECO:0000256" key="14">
    <source>
        <dbReference type="RuleBase" id="RU365096"/>
    </source>
</evidence>
<evidence type="ECO:0000256" key="3">
    <source>
        <dbReference type="ARBA" id="ARBA00008343"/>
    </source>
</evidence>
<dbReference type="SUPFAM" id="SSF48150">
    <property type="entry name" value="DNA-glycosylase"/>
    <property type="match status" value="1"/>
</dbReference>
<evidence type="ECO:0000313" key="16">
    <source>
        <dbReference type="EMBL" id="AEP09528.1"/>
    </source>
</evidence>
<dbReference type="PANTHER" id="PTHR42944">
    <property type="entry name" value="ADENINE DNA GLYCOSYLASE"/>
    <property type="match status" value="1"/>
</dbReference>
<dbReference type="HOGENOM" id="CLU_012862_0_2_5"/>
<dbReference type="CDD" id="cd03431">
    <property type="entry name" value="NUDIX_DNA_Glycosylase_C-MutY"/>
    <property type="match status" value="1"/>
</dbReference>
<dbReference type="Gene3D" id="1.10.340.30">
    <property type="entry name" value="Hypothetical protein, domain 2"/>
    <property type="match status" value="1"/>
</dbReference>
<comment type="similarity">
    <text evidence="3 14">Belongs to the Nth/MutY family.</text>
</comment>
<gene>
    <name evidence="16" type="primary">mutY</name>
    <name evidence="16" type="ordered locus">MICA_1205</name>
</gene>
<dbReference type="Proteomes" id="UP000009286">
    <property type="component" value="Chromosome"/>
</dbReference>
<comment type="function">
    <text evidence="2">Adenine glycosylase active on G-A mispairs. MutY also corrects error-prone DNA synthesis past GO lesions which are due to the oxidatively damaged form of guanine: 7,8-dihydro-8-oxoguanine (8-oxo-dGTP).</text>
</comment>
<dbReference type="AlphaFoldDB" id="G2KRG6"/>